<organism evidence="1 2">
    <name type="scientific">Tanacetum coccineum</name>
    <dbReference type="NCBI Taxonomy" id="301880"/>
    <lineage>
        <taxon>Eukaryota</taxon>
        <taxon>Viridiplantae</taxon>
        <taxon>Streptophyta</taxon>
        <taxon>Embryophyta</taxon>
        <taxon>Tracheophyta</taxon>
        <taxon>Spermatophyta</taxon>
        <taxon>Magnoliopsida</taxon>
        <taxon>eudicotyledons</taxon>
        <taxon>Gunneridae</taxon>
        <taxon>Pentapetalae</taxon>
        <taxon>asterids</taxon>
        <taxon>campanulids</taxon>
        <taxon>Asterales</taxon>
        <taxon>Asteraceae</taxon>
        <taxon>Asteroideae</taxon>
        <taxon>Anthemideae</taxon>
        <taxon>Anthemidinae</taxon>
        <taxon>Tanacetum</taxon>
    </lineage>
</organism>
<evidence type="ECO:0000313" key="2">
    <source>
        <dbReference type="Proteomes" id="UP001151760"/>
    </source>
</evidence>
<reference evidence="1" key="2">
    <citation type="submission" date="2022-01" db="EMBL/GenBank/DDBJ databases">
        <authorList>
            <person name="Yamashiro T."/>
            <person name="Shiraishi A."/>
            <person name="Satake H."/>
            <person name="Nakayama K."/>
        </authorList>
    </citation>
    <scope>NUCLEOTIDE SEQUENCE</scope>
</reference>
<gene>
    <name evidence="1" type="ORF">Tco_0702428</name>
</gene>
<dbReference type="EMBL" id="BQNB010009872">
    <property type="protein sequence ID" value="GJS69587.1"/>
    <property type="molecule type" value="Genomic_DNA"/>
</dbReference>
<dbReference type="Proteomes" id="UP001151760">
    <property type="component" value="Unassembled WGS sequence"/>
</dbReference>
<keyword evidence="2" id="KW-1185">Reference proteome</keyword>
<dbReference type="PANTHER" id="PTHR48462">
    <property type="entry name" value="PROTEIN, PUTATIVE-RELATED"/>
    <property type="match status" value="1"/>
</dbReference>
<dbReference type="PANTHER" id="PTHR48462:SF1">
    <property type="entry name" value="PROTEIN, PUTATIVE-RELATED"/>
    <property type="match status" value="1"/>
</dbReference>
<sequence length="473" mass="52483">MENTMLDLLEICRQKELYCIHNNVEDLIESALNSKLLLINLNSQRLNKEDQEVKNIGAISEFIKSSVEDLIPIPRESEDTSGNDVSIDKDVLEDRNIESKIYVSNLDEPALLVTPLSDANEDECFDPRGVINENDAFLDMDIFYSIETCVIMIQMGDHILSESLLIDDTSPISSEVQRIENEAKTFLDLTRGLANVMAAGNQVLPRGHLILGYEENYRGTRGISSLMDRMALWQSQMEDYTSDWLWVVLISGLGQTMNACSRVFLGDIYGDHAVSCVGIVGIKHWHNVVRDTLVDIGYRSEISSGKEVDIGHGGGRDYGRDVCVDLIELEKDAVTLLKRIQKFFVAQDIGARAAIHIFSRISFAIAKGVGPRYSLQMSQPSKRSRKSTRCQLQVRIPRRVQGSEECQSEVQVAGSCQCVQGVLGLMIGLGSEPIIGSSEEASRRGTWQQQIGGSGMLAAGNDWDTRCGIQAND</sequence>
<protein>
    <submittedName>
        <fullName evidence="1">Uncharacterized protein</fullName>
    </submittedName>
</protein>
<name>A0ABQ4XWS6_9ASTR</name>
<proteinExistence type="predicted"/>
<accession>A0ABQ4XWS6</accession>
<reference evidence="1" key="1">
    <citation type="journal article" date="2022" name="Int. J. Mol. Sci.">
        <title>Draft Genome of Tanacetum Coccineum: Genomic Comparison of Closely Related Tanacetum-Family Plants.</title>
        <authorList>
            <person name="Yamashiro T."/>
            <person name="Shiraishi A."/>
            <person name="Nakayama K."/>
            <person name="Satake H."/>
        </authorList>
    </citation>
    <scope>NUCLEOTIDE SEQUENCE</scope>
</reference>
<evidence type="ECO:0000313" key="1">
    <source>
        <dbReference type="EMBL" id="GJS69587.1"/>
    </source>
</evidence>
<comment type="caution">
    <text evidence="1">The sequence shown here is derived from an EMBL/GenBank/DDBJ whole genome shotgun (WGS) entry which is preliminary data.</text>
</comment>